<reference evidence="2" key="1">
    <citation type="journal article" date="2013" name="Nature">
        <title>Draft genome of the wheat A-genome progenitor Triticum urartu.</title>
        <authorList>
            <person name="Ling H.Q."/>
            <person name="Zhao S."/>
            <person name="Liu D."/>
            <person name="Wang J."/>
            <person name="Sun H."/>
            <person name="Zhang C."/>
            <person name="Fan H."/>
            <person name="Li D."/>
            <person name="Dong L."/>
            <person name="Tao Y."/>
            <person name="Gao C."/>
            <person name="Wu H."/>
            <person name="Li Y."/>
            <person name="Cui Y."/>
            <person name="Guo X."/>
            <person name="Zheng S."/>
            <person name="Wang B."/>
            <person name="Yu K."/>
            <person name="Liang Q."/>
            <person name="Yang W."/>
            <person name="Lou X."/>
            <person name="Chen J."/>
            <person name="Feng M."/>
            <person name="Jian J."/>
            <person name="Zhang X."/>
            <person name="Luo G."/>
            <person name="Jiang Y."/>
            <person name="Liu J."/>
            <person name="Wang Z."/>
            <person name="Sha Y."/>
            <person name="Zhang B."/>
            <person name="Wu H."/>
            <person name="Tang D."/>
            <person name="Shen Q."/>
            <person name="Xue P."/>
            <person name="Zou S."/>
            <person name="Wang X."/>
            <person name="Liu X."/>
            <person name="Wang F."/>
            <person name="Yang Y."/>
            <person name="An X."/>
            <person name="Dong Z."/>
            <person name="Zhang K."/>
            <person name="Zhang X."/>
            <person name="Luo M.C."/>
            <person name="Dvorak J."/>
            <person name="Tong Y."/>
            <person name="Wang J."/>
            <person name="Yang H."/>
            <person name="Li Z."/>
            <person name="Wang D."/>
            <person name="Zhang A."/>
            <person name="Wang J."/>
        </authorList>
    </citation>
    <scope>NUCLEOTIDE SEQUENCE</scope>
    <source>
        <strain evidence="2">cv. G1812</strain>
    </source>
</reference>
<gene>
    <name evidence="1" type="primary">LOC125514038</name>
</gene>
<dbReference type="AlphaFoldDB" id="A0A8R7QPR7"/>
<proteinExistence type="predicted"/>
<organism evidence="1 2">
    <name type="scientific">Triticum urartu</name>
    <name type="common">Red wild einkorn</name>
    <name type="synonym">Crithodium urartu</name>
    <dbReference type="NCBI Taxonomy" id="4572"/>
    <lineage>
        <taxon>Eukaryota</taxon>
        <taxon>Viridiplantae</taxon>
        <taxon>Streptophyta</taxon>
        <taxon>Embryophyta</taxon>
        <taxon>Tracheophyta</taxon>
        <taxon>Spermatophyta</taxon>
        <taxon>Magnoliopsida</taxon>
        <taxon>Liliopsida</taxon>
        <taxon>Poales</taxon>
        <taxon>Poaceae</taxon>
        <taxon>BOP clade</taxon>
        <taxon>Pooideae</taxon>
        <taxon>Triticodae</taxon>
        <taxon>Triticeae</taxon>
        <taxon>Triticinae</taxon>
        <taxon>Triticum</taxon>
    </lineage>
</organism>
<protein>
    <submittedName>
        <fullName evidence="1">Uncharacterized protein</fullName>
    </submittedName>
</protein>
<sequence>MLWRPGSHSPLACIRLVSSAALRMLRRRSDCSLCSASVPPPAARWRLRRSADAAAAATSPPVPRAATIFLSSRLLTTILTRTAPPTSSRDRTRPPWCRCSSASAAALDWCRPATASLGKKHLVAIDLAATRCDRWPPPPPPASKRAPVRCLSAGGQAVVPLSPCSSDVPCKPQQKG</sequence>
<dbReference type="EnsemblPlants" id="TuG1812G0600002802.01.T01">
    <property type="protein sequence ID" value="TuG1812G0600002802.01.T01.cds339595"/>
    <property type="gene ID" value="TuG1812G0600002802.01"/>
</dbReference>
<reference evidence="1" key="2">
    <citation type="submission" date="2018-03" db="EMBL/GenBank/DDBJ databases">
        <title>The Triticum urartu genome reveals the dynamic nature of wheat genome evolution.</title>
        <authorList>
            <person name="Ling H."/>
            <person name="Ma B."/>
            <person name="Shi X."/>
            <person name="Liu H."/>
            <person name="Dong L."/>
            <person name="Sun H."/>
            <person name="Cao Y."/>
            <person name="Gao Q."/>
            <person name="Zheng S."/>
            <person name="Li Y."/>
            <person name="Yu Y."/>
            <person name="Du H."/>
            <person name="Qi M."/>
            <person name="Li Y."/>
            <person name="Yu H."/>
            <person name="Cui Y."/>
            <person name="Wang N."/>
            <person name="Chen C."/>
            <person name="Wu H."/>
            <person name="Zhao Y."/>
            <person name="Zhang J."/>
            <person name="Li Y."/>
            <person name="Zhou W."/>
            <person name="Zhang B."/>
            <person name="Hu W."/>
            <person name="Eijk M."/>
            <person name="Tang J."/>
            <person name="Witsenboer H."/>
            <person name="Zhao S."/>
            <person name="Li Z."/>
            <person name="Zhang A."/>
            <person name="Wang D."/>
            <person name="Liang C."/>
        </authorList>
    </citation>
    <scope>NUCLEOTIDE SEQUENCE [LARGE SCALE GENOMIC DNA]</scope>
    <source>
        <strain evidence="1">cv. G1812</strain>
    </source>
</reference>
<reference evidence="1" key="3">
    <citation type="submission" date="2022-06" db="UniProtKB">
        <authorList>
            <consortium name="EnsemblPlants"/>
        </authorList>
    </citation>
    <scope>IDENTIFICATION</scope>
</reference>
<name>A0A8R7QPR7_TRIUA</name>
<evidence type="ECO:0000313" key="1">
    <source>
        <dbReference type="EnsemblPlants" id="TuG1812G0600002802.01.T01.cds339595"/>
    </source>
</evidence>
<accession>A0A8R7QPR7</accession>
<keyword evidence="2" id="KW-1185">Reference proteome</keyword>
<evidence type="ECO:0000313" key="2">
    <source>
        <dbReference type="Proteomes" id="UP000015106"/>
    </source>
</evidence>
<dbReference type="Proteomes" id="UP000015106">
    <property type="component" value="Chromosome 6"/>
</dbReference>
<dbReference type="Gramene" id="TuG1812G0600002802.01.T01">
    <property type="protein sequence ID" value="TuG1812G0600002802.01.T01.cds339595"/>
    <property type="gene ID" value="TuG1812G0600002802.01"/>
</dbReference>